<name>A0A6B0RUB8_9CETA</name>
<dbReference type="Proteomes" id="UP000322234">
    <property type="component" value="Unassembled WGS sequence"/>
</dbReference>
<gene>
    <name evidence="1" type="ORF">E5288_WYG001678</name>
</gene>
<comment type="caution">
    <text evidence="1">The sequence shown here is derived from an EMBL/GenBank/DDBJ whole genome shotgun (WGS) entry which is preliminary data.</text>
</comment>
<accession>A0A6B0RUB8</accession>
<reference evidence="1" key="1">
    <citation type="submission" date="2019-10" db="EMBL/GenBank/DDBJ databases">
        <title>The sequence and de novo assembly of the wild yak genome.</title>
        <authorList>
            <person name="Liu Y."/>
        </authorList>
    </citation>
    <scope>NUCLEOTIDE SEQUENCE [LARGE SCALE GENOMIC DNA]</scope>
    <source>
        <strain evidence="1">WY2019</strain>
    </source>
</reference>
<proteinExistence type="predicted"/>
<dbReference type="AlphaFoldDB" id="A0A6B0RUB8"/>
<evidence type="ECO:0000313" key="1">
    <source>
        <dbReference type="EMBL" id="MXQ91536.1"/>
    </source>
</evidence>
<keyword evidence="2" id="KW-1185">Reference proteome</keyword>
<sequence length="131" mass="14447">MPVPVSIQMAVWLSVVLDPRSPPPPRFDCGDLVEERVGKPGEAETGSLWPRSERQQEVCFPLCKGWTCSLEQTQTSSTSSSRTLSRRQGLARPFSFSGDSHSQNLMKHVDSCAIIAIKSVMHGCCGWLVLE</sequence>
<evidence type="ECO:0000313" key="2">
    <source>
        <dbReference type="Proteomes" id="UP000322234"/>
    </source>
</evidence>
<dbReference type="EMBL" id="VBQZ03000072">
    <property type="protein sequence ID" value="MXQ91536.1"/>
    <property type="molecule type" value="Genomic_DNA"/>
</dbReference>
<protein>
    <submittedName>
        <fullName evidence="1">Uncharacterized protein</fullName>
    </submittedName>
</protein>
<organism evidence="1 2">
    <name type="scientific">Bos mutus</name>
    <name type="common">wild yak</name>
    <dbReference type="NCBI Taxonomy" id="72004"/>
    <lineage>
        <taxon>Eukaryota</taxon>
        <taxon>Metazoa</taxon>
        <taxon>Chordata</taxon>
        <taxon>Craniata</taxon>
        <taxon>Vertebrata</taxon>
        <taxon>Euteleostomi</taxon>
        <taxon>Mammalia</taxon>
        <taxon>Eutheria</taxon>
        <taxon>Laurasiatheria</taxon>
        <taxon>Artiodactyla</taxon>
        <taxon>Ruminantia</taxon>
        <taxon>Pecora</taxon>
        <taxon>Bovidae</taxon>
        <taxon>Bovinae</taxon>
        <taxon>Bos</taxon>
    </lineage>
</organism>